<dbReference type="CDD" id="cd00136">
    <property type="entry name" value="PDZ_canonical"/>
    <property type="match status" value="1"/>
</dbReference>
<feature type="compositionally biased region" description="Polar residues" evidence="3">
    <location>
        <begin position="1724"/>
        <end position="1737"/>
    </location>
</feature>
<feature type="domain" description="RBD" evidence="8">
    <location>
        <begin position="992"/>
        <end position="1059"/>
    </location>
</feature>
<dbReference type="PANTHER" id="PTHR46001:SF3">
    <property type="entry name" value="PROTEIN STILL LIFE, ISOFORM SIF TYPE 1"/>
    <property type="match status" value="1"/>
</dbReference>
<dbReference type="PROSITE" id="PS50106">
    <property type="entry name" value="PDZ"/>
    <property type="match status" value="1"/>
</dbReference>
<organism evidence="9 10">
    <name type="scientific">Cherax quadricarinatus</name>
    <name type="common">Australian red claw crayfish</name>
    <dbReference type="NCBI Taxonomy" id="27406"/>
    <lineage>
        <taxon>Eukaryota</taxon>
        <taxon>Metazoa</taxon>
        <taxon>Ecdysozoa</taxon>
        <taxon>Arthropoda</taxon>
        <taxon>Crustacea</taxon>
        <taxon>Multicrustacea</taxon>
        <taxon>Malacostraca</taxon>
        <taxon>Eumalacostraca</taxon>
        <taxon>Eucarida</taxon>
        <taxon>Decapoda</taxon>
        <taxon>Pleocyemata</taxon>
        <taxon>Astacidea</taxon>
        <taxon>Parastacoidea</taxon>
        <taxon>Parastacidae</taxon>
        <taxon>Cherax</taxon>
    </lineage>
</organism>
<proteinExistence type="predicted"/>
<feature type="region of interest" description="Disordered" evidence="3">
    <location>
        <begin position="337"/>
        <end position="360"/>
    </location>
</feature>
<dbReference type="CDD" id="cd01255">
    <property type="entry name" value="PH2_Tiam1_2"/>
    <property type="match status" value="1"/>
</dbReference>
<feature type="compositionally biased region" description="Basic and acidic residues" evidence="3">
    <location>
        <begin position="1752"/>
        <end position="1773"/>
    </location>
</feature>
<dbReference type="InterPro" id="IPR000697">
    <property type="entry name" value="WH1/EVH1_dom"/>
</dbReference>
<dbReference type="Pfam" id="PF00169">
    <property type="entry name" value="PH"/>
    <property type="match status" value="1"/>
</dbReference>
<evidence type="ECO:0000313" key="9">
    <source>
        <dbReference type="EMBL" id="KAK8732086.1"/>
    </source>
</evidence>
<dbReference type="SMART" id="SM00233">
    <property type="entry name" value="PH"/>
    <property type="match status" value="2"/>
</dbReference>
<dbReference type="PANTHER" id="PTHR46001">
    <property type="entry name" value="TIAM (MAMMALIAN TUMOR INVASION AND METASTASIS FACTOR) HOMOLOG"/>
    <property type="match status" value="1"/>
</dbReference>
<dbReference type="SUPFAM" id="SSF48065">
    <property type="entry name" value="DBL homology domain (DH-domain)"/>
    <property type="match status" value="1"/>
</dbReference>
<feature type="region of interest" description="Disordered" evidence="3">
    <location>
        <begin position="1806"/>
        <end position="1860"/>
    </location>
</feature>
<dbReference type="GO" id="GO:0005085">
    <property type="term" value="F:guanyl-nucleotide exchange factor activity"/>
    <property type="evidence" value="ECO:0007669"/>
    <property type="project" value="UniProtKB-KW"/>
</dbReference>
<keyword evidence="10" id="KW-1185">Reference proteome</keyword>
<dbReference type="Pfam" id="PF00621">
    <property type="entry name" value="RhoGEF"/>
    <property type="match status" value="1"/>
</dbReference>
<feature type="compositionally biased region" description="Low complexity" evidence="3">
    <location>
        <begin position="1265"/>
        <end position="1285"/>
    </location>
</feature>
<evidence type="ECO:0000256" key="3">
    <source>
        <dbReference type="SAM" id="MobiDB-lite"/>
    </source>
</evidence>
<dbReference type="PROSITE" id="PS50010">
    <property type="entry name" value="DH_2"/>
    <property type="match status" value="1"/>
</dbReference>
<feature type="domain" description="PDZ" evidence="6">
    <location>
        <begin position="1075"/>
        <end position="1151"/>
    </location>
</feature>
<dbReference type="InterPro" id="IPR040655">
    <property type="entry name" value="TIAM1_CC-Ex"/>
</dbReference>
<dbReference type="InterPro" id="IPR001331">
    <property type="entry name" value="GDS_CDC24_CS"/>
</dbReference>
<feature type="region of interest" description="Disordered" evidence="3">
    <location>
        <begin position="1655"/>
        <end position="1793"/>
    </location>
</feature>
<dbReference type="Gene3D" id="2.30.29.30">
    <property type="entry name" value="Pleckstrin-homology domain (PH domain)/Phosphotyrosine-binding domain (PTB)"/>
    <property type="match status" value="3"/>
</dbReference>
<evidence type="ECO:0000259" key="8">
    <source>
        <dbReference type="PROSITE" id="PS50898"/>
    </source>
</evidence>
<dbReference type="SUPFAM" id="SSF50729">
    <property type="entry name" value="PH domain-like"/>
    <property type="match status" value="3"/>
</dbReference>
<feature type="region of interest" description="Disordered" evidence="3">
    <location>
        <begin position="964"/>
        <end position="984"/>
    </location>
</feature>
<evidence type="ECO:0008006" key="11">
    <source>
        <dbReference type="Google" id="ProtNLM"/>
    </source>
</evidence>
<dbReference type="CDD" id="cd00160">
    <property type="entry name" value="RhoGEF"/>
    <property type="match status" value="1"/>
</dbReference>
<feature type="region of interest" description="Disordered" evidence="3">
    <location>
        <begin position="504"/>
        <end position="643"/>
    </location>
</feature>
<dbReference type="SMART" id="SM00325">
    <property type="entry name" value="RhoGEF"/>
    <property type="match status" value="1"/>
</dbReference>
<dbReference type="SMART" id="SM00228">
    <property type="entry name" value="PDZ"/>
    <property type="match status" value="1"/>
</dbReference>
<dbReference type="Pfam" id="PF23014">
    <property type="entry name" value="PH_Tiam1"/>
    <property type="match status" value="1"/>
</dbReference>
<feature type="region of interest" description="Disordered" evidence="3">
    <location>
        <begin position="461"/>
        <end position="483"/>
    </location>
</feature>
<dbReference type="PROSITE" id="PS00741">
    <property type="entry name" value="DH_1"/>
    <property type="match status" value="1"/>
</dbReference>
<feature type="compositionally biased region" description="Basic and acidic residues" evidence="3">
    <location>
        <begin position="510"/>
        <end position="565"/>
    </location>
</feature>
<feature type="compositionally biased region" description="Polar residues" evidence="3">
    <location>
        <begin position="1693"/>
        <end position="1703"/>
    </location>
</feature>
<feature type="compositionally biased region" description="Basic and acidic residues" evidence="3">
    <location>
        <begin position="634"/>
        <end position="643"/>
    </location>
</feature>
<feature type="compositionally biased region" description="Polar residues" evidence="3">
    <location>
        <begin position="1235"/>
        <end position="1252"/>
    </location>
</feature>
<feature type="domain" description="WH1" evidence="7">
    <location>
        <begin position="27"/>
        <end position="145"/>
    </location>
</feature>
<feature type="compositionally biased region" description="Low complexity" evidence="3">
    <location>
        <begin position="344"/>
        <end position="360"/>
    </location>
</feature>
<evidence type="ECO:0000259" key="7">
    <source>
        <dbReference type="PROSITE" id="PS50229"/>
    </source>
</evidence>
<protein>
    <recommendedName>
        <fullName evidence="11">Still life</fullName>
    </recommendedName>
</protein>
<keyword evidence="2" id="KW-0677">Repeat</keyword>
<dbReference type="InterPro" id="IPR055230">
    <property type="entry name" value="PH_Tiam1/2"/>
</dbReference>
<dbReference type="PROSITE" id="PS50229">
    <property type="entry name" value="WH1"/>
    <property type="match status" value="1"/>
</dbReference>
<feature type="domain" description="PH" evidence="4">
    <location>
        <begin position="713"/>
        <end position="826"/>
    </location>
</feature>
<dbReference type="PROSITE" id="PS50898">
    <property type="entry name" value="RBD"/>
    <property type="match status" value="1"/>
</dbReference>
<dbReference type="SMART" id="SM00461">
    <property type="entry name" value="WH1"/>
    <property type="match status" value="1"/>
</dbReference>
<dbReference type="Pfam" id="PF18385">
    <property type="entry name" value="Tiam_CC_Ex"/>
    <property type="match status" value="1"/>
</dbReference>
<evidence type="ECO:0000313" key="10">
    <source>
        <dbReference type="Proteomes" id="UP001445076"/>
    </source>
</evidence>
<feature type="region of interest" description="Disordered" evidence="3">
    <location>
        <begin position="155"/>
        <end position="186"/>
    </location>
</feature>
<feature type="compositionally biased region" description="Basic and acidic residues" evidence="3">
    <location>
        <begin position="578"/>
        <end position="626"/>
    </location>
</feature>
<comment type="caution">
    <text evidence="9">The sequence shown here is derived from an EMBL/GenBank/DDBJ whole genome shotgun (WGS) entry which is preliminary data.</text>
</comment>
<keyword evidence="1" id="KW-0344">Guanine-nucleotide releasing factor</keyword>
<feature type="compositionally biased region" description="Low complexity" evidence="3">
    <location>
        <begin position="971"/>
        <end position="984"/>
    </location>
</feature>
<dbReference type="EMBL" id="JARKIK010000058">
    <property type="protein sequence ID" value="KAK8732086.1"/>
    <property type="molecule type" value="Genomic_DNA"/>
</dbReference>
<evidence type="ECO:0000259" key="5">
    <source>
        <dbReference type="PROSITE" id="PS50010"/>
    </source>
</evidence>
<dbReference type="PROSITE" id="PS50003">
    <property type="entry name" value="PH_DOMAIN"/>
    <property type="match status" value="1"/>
</dbReference>
<dbReference type="InterPro" id="IPR001478">
    <property type="entry name" value="PDZ"/>
</dbReference>
<dbReference type="Pfam" id="PF02196">
    <property type="entry name" value="RBD"/>
    <property type="match status" value="1"/>
</dbReference>
<dbReference type="InterPro" id="IPR043537">
    <property type="entry name" value="Tiam1/Tiam2/Sif"/>
</dbReference>
<feature type="domain" description="DH" evidence="5">
    <location>
        <begin position="1290"/>
        <end position="1484"/>
    </location>
</feature>
<name>A0AAW0WJ07_CHEQU</name>
<dbReference type="Gene3D" id="2.30.42.10">
    <property type="match status" value="1"/>
</dbReference>
<dbReference type="InterPro" id="IPR001849">
    <property type="entry name" value="PH_domain"/>
</dbReference>
<evidence type="ECO:0000259" key="4">
    <source>
        <dbReference type="PROSITE" id="PS50003"/>
    </source>
</evidence>
<reference evidence="9 10" key="1">
    <citation type="journal article" date="2024" name="BMC Genomics">
        <title>Genome assembly of redclaw crayfish (Cherax quadricarinatus) provides insights into its immune adaptation and hypoxia tolerance.</title>
        <authorList>
            <person name="Liu Z."/>
            <person name="Zheng J."/>
            <person name="Li H."/>
            <person name="Fang K."/>
            <person name="Wang S."/>
            <person name="He J."/>
            <person name="Zhou D."/>
            <person name="Weng S."/>
            <person name="Chi M."/>
            <person name="Gu Z."/>
            <person name="He J."/>
            <person name="Li F."/>
            <person name="Wang M."/>
        </authorList>
    </citation>
    <scope>NUCLEOTIDE SEQUENCE [LARGE SCALE GENOMIC DNA]</scope>
    <source>
        <strain evidence="9">ZL_2023a</strain>
    </source>
</reference>
<dbReference type="InterPro" id="IPR035899">
    <property type="entry name" value="DBL_dom_sf"/>
</dbReference>
<evidence type="ECO:0000256" key="2">
    <source>
        <dbReference type="ARBA" id="ARBA00022737"/>
    </source>
</evidence>
<dbReference type="InterPro" id="IPR011993">
    <property type="entry name" value="PH-like_dom_sf"/>
</dbReference>
<gene>
    <name evidence="9" type="ORF">OTU49_007177</name>
</gene>
<dbReference type="SUPFAM" id="SSF50156">
    <property type="entry name" value="PDZ domain-like"/>
    <property type="match status" value="1"/>
</dbReference>
<sequence>MGNKLSCSCAPLIKKTGYRYEDSPWNPARRRDGHLLRLWAEVFHVSSSGSGTVKWQQVSEDLVPVNITCIQDTPECVFHITAYNSQVDKILDVRLIQPGTRIGQASECFVYWKDPATSDTWGLNFTSPIDAKQFRECCSPSFKFSRKASSSYSLKLEPVRGGGGKTKGRRKPVSTPASPSRTREPQCTCMTAEQYARLRAQDPRYREDSGQVENSIFCKCKHNSRETVEKEMNGNGNKTENGIIEQQGYDQVRRQQQVTLRAASHSPPELYDNLHLEKSNSDFENNEAAPSSPTSQLLQEYEMHLRNTLAKGMDAESYSLHTFEALLTQSMENLESIIEDSESRPSSSGTSRNSSSSALRHSGIHWSPIVPPSALAPSRDSASKVYDHRRRVKLLSEIKRIHKKYQARHTSPSLTNDEASTLISALNGIKKSESLGNLNNKYGTMPASTRGSERSLPAAAIRDEREHSGYFSDRNDSYGSRRDLYDRGYMSDHERRFYDRQDSIRSGYMSDRERGYTSDRDSRGYMSDRDRSGYMSDGERGYMSDRERGYMSDRERGYVSDRERGGYTSNRELGGYVSDRERGYMSDRERGYMSDRERGYMNNRERGYMSDRDTRGYTSDRERGYASDRGGYGSDRERGYSSDREHSALVAQASMESADSRLCYLTSSEMSDDDRMSLTTAVSEDEDGESVHNSPYKAPRAGTTAASFNCTGAVRKAGFLSVKKWLLRKKHQIELARKRGWKGYWVCLKGTTLLFYPCDSREGRSVEAAPKHLIIVDGAIMQPIPEHPKRDYIFCLSTAFGDAYLFQAPCQVELENWVNSIHSACAAAFARHRGKTGTLHLLQEEIFRIDRAIESDSKLKHMAELQLSVVSDAESKQQIMGQIMQWEENLERLHCEQFRLRCYMASLQTGELPNPKGLLTHVSRTTKTVLNRLGVFTVSSFHAYICARSPSLLNNLLAGRGATKRRAPMLSRSNSVSSRRSLQMQQQLEGEKQYKVNLPDNQIVSISLKDSMSVEEFLVAACGRKNLNPMEHFVRVKKRRELEETNYFVPHRTDLIENYLATHEVVEICGKILYQVELSRSSLDHMWGFSVEAELIENSERQDELCCYISRVEDRSTAMQNGIIKGDEIMVINGAIVSDLDMMYIESVLQEELALCLMMRSSRTEPPDLASLMKTTDEIIESLVCPPPPSEMSLNEEMISRMIVPAPSWSKSIVSGKEPASPDGFPPPPSDTSERSNVSSLEIESYLKSSDLSGCCRSPVERRSSPTGSITSTQSQSQLTPSRQLSDGERLKKVILELVDTEKTYVKHLNNLLENYLEPLKSASFLSSAEVNALFGNIREIVAFQRLFLQALQEALDMEPGFLSFDQPYEFKNVLFSIGSAFLYYASQFKLYSSFCASHSKAQKVLHPSEGNQELKEFLSSRNPRQQHSATLESYLIKPIQRILKYPLLLQQLKALTTPGADEHRHLVEALKVMEKVAEHINEMQRIHEEYGAIFDHLFRQHQKSCKQPVDLSPGDLLYYGGVEWLNISDFLGKIKKGLELHAMCFVFKTAVVFLCKERLRQKKKLMVSGVGAPGKNSSSEVEIIRYQVLIPVTEVQVRASSMKDMDSHFLWELIHLKSQLQRRSEKVYHLSNSTSEFRNAFLKTIRQIIRESVRNMNIPANKPSSSSSSLSSKGNTNTLQPSRSAPKKKTPIVQSATLQRHSAGNIDYDNLESYDNVPETQVGHDQNNFRTRSKTVSDGMDELSDSTTKSDGGKDEVGTRSEGEEEVIDKKKATLGRTPNHLSLSTTSTLSTGSTGSMAKLIQASNQPAQYQPTRSVGSPVWKPRDVFASSGGSSGGGGGAGQRGESLTLPRPGKASGREDHFLVYEEYGGNIYMSSKKDTENGIMERGESSVSVRNTIGVPIPTKNGGFRFGPTIYQFPAPHLNIYTNGHLRETIHHARHVAVRPASVNGSPSHLPPRGAVPCWVRREAYRSGVKRCPWPGFPYTENKASQTGEDIDNVLGAGMTIDSLLQQLRALS</sequence>
<feature type="compositionally biased region" description="Polar residues" evidence="3">
    <location>
        <begin position="1674"/>
        <end position="1684"/>
    </location>
</feature>
<dbReference type="FunFam" id="2.30.29.30:FF:000065">
    <property type="entry name" value="T cell lymphoma invasion and metastasis 1"/>
    <property type="match status" value="1"/>
</dbReference>
<evidence type="ECO:0000259" key="6">
    <source>
        <dbReference type="PROSITE" id="PS50106"/>
    </source>
</evidence>
<dbReference type="Proteomes" id="UP001445076">
    <property type="component" value="Unassembled WGS sequence"/>
</dbReference>
<feature type="compositionally biased region" description="Polar residues" evidence="3">
    <location>
        <begin position="1806"/>
        <end position="1818"/>
    </location>
</feature>
<dbReference type="GO" id="GO:0007264">
    <property type="term" value="P:small GTPase-mediated signal transduction"/>
    <property type="evidence" value="ECO:0007669"/>
    <property type="project" value="InterPro"/>
</dbReference>
<evidence type="ECO:0000256" key="1">
    <source>
        <dbReference type="ARBA" id="ARBA00022658"/>
    </source>
</evidence>
<dbReference type="InterPro" id="IPR036034">
    <property type="entry name" value="PDZ_sf"/>
</dbReference>
<dbReference type="Gene3D" id="6.10.140.680">
    <property type="match status" value="1"/>
</dbReference>
<dbReference type="Gene3D" id="1.20.900.10">
    <property type="entry name" value="Dbl homology (DH) domain"/>
    <property type="match status" value="1"/>
</dbReference>
<dbReference type="InterPro" id="IPR003116">
    <property type="entry name" value="RBD_dom"/>
</dbReference>
<feature type="compositionally biased region" description="Gly residues" evidence="3">
    <location>
        <begin position="1834"/>
        <end position="1844"/>
    </location>
</feature>
<dbReference type="InterPro" id="IPR000219">
    <property type="entry name" value="DH_dom"/>
</dbReference>
<dbReference type="CDD" id="cd01230">
    <property type="entry name" value="PH1_Tiam1_2"/>
    <property type="match status" value="1"/>
</dbReference>
<feature type="compositionally biased region" description="Low complexity" evidence="3">
    <location>
        <begin position="1783"/>
        <end position="1793"/>
    </location>
</feature>
<dbReference type="SMART" id="SM00455">
    <property type="entry name" value="RBD"/>
    <property type="match status" value="1"/>
</dbReference>
<accession>A0AAW0WJ07</accession>
<feature type="region of interest" description="Disordered" evidence="3">
    <location>
        <begin position="1212"/>
        <end position="1285"/>
    </location>
</feature>